<feature type="transmembrane region" description="Helical" evidence="7">
    <location>
        <begin position="6"/>
        <end position="25"/>
    </location>
</feature>
<keyword evidence="10" id="KW-1185">Reference proteome</keyword>
<keyword evidence="2" id="KW-1003">Cell membrane</keyword>
<reference evidence="9 10" key="1">
    <citation type="submission" date="2023-07" db="EMBL/GenBank/DDBJ databases">
        <title>Sorghum-associated microbial communities from plants grown in Nebraska, USA.</title>
        <authorList>
            <person name="Schachtman D."/>
        </authorList>
    </citation>
    <scope>NUCLEOTIDE SEQUENCE [LARGE SCALE GENOMIC DNA]</scope>
    <source>
        <strain evidence="9 10">BE248</strain>
    </source>
</reference>
<sequence>MLYLDGFVGFVILGLWIFCLIDAITTDEGSVRNLGKVMWIVLIVFLPLVGSIAWIVAGRPEAARSMPYKGNYGPVVSDRERPIRHPSSNPVDDEDFQRKFRERAEEQRRKYRESQQRQIEEGDQPPT</sequence>
<comment type="caution">
    <text evidence="9">The sequence shown here is derived from an EMBL/GenBank/DDBJ whole genome shotgun (WGS) entry which is preliminary data.</text>
</comment>
<evidence type="ECO:0000256" key="2">
    <source>
        <dbReference type="ARBA" id="ARBA00022475"/>
    </source>
</evidence>
<evidence type="ECO:0000256" key="7">
    <source>
        <dbReference type="SAM" id="Phobius"/>
    </source>
</evidence>
<dbReference type="Proteomes" id="UP001257739">
    <property type="component" value="Unassembled WGS sequence"/>
</dbReference>
<gene>
    <name evidence="9" type="ORF">J2X11_001758</name>
</gene>
<comment type="subcellular location">
    <subcellularLocation>
        <location evidence="1">Cell membrane</location>
        <topology evidence="1">Multi-pass membrane protein</topology>
    </subcellularLocation>
</comment>
<keyword evidence="4 7" id="KW-1133">Transmembrane helix</keyword>
<evidence type="ECO:0000313" key="10">
    <source>
        <dbReference type="Proteomes" id="UP001257739"/>
    </source>
</evidence>
<evidence type="ECO:0000256" key="5">
    <source>
        <dbReference type="ARBA" id="ARBA00023136"/>
    </source>
</evidence>
<evidence type="ECO:0000256" key="4">
    <source>
        <dbReference type="ARBA" id="ARBA00022989"/>
    </source>
</evidence>
<dbReference type="EMBL" id="JAVDWH010000001">
    <property type="protein sequence ID" value="MDR7086919.1"/>
    <property type="molecule type" value="Genomic_DNA"/>
</dbReference>
<name>A0ABU1UP12_9ACTN</name>
<dbReference type="Pfam" id="PF13396">
    <property type="entry name" value="PLDc_N"/>
    <property type="match status" value="1"/>
</dbReference>
<feature type="domain" description="Cardiolipin synthase N-terminal" evidence="8">
    <location>
        <begin position="15"/>
        <end position="59"/>
    </location>
</feature>
<keyword evidence="5 7" id="KW-0472">Membrane</keyword>
<dbReference type="InterPro" id="IPR027379">
    <property type="entry name" value="CLS_N"/>
</dbReference>
<evidence type="ECO:0000256" key="6">
    <source>
        <dbReference type="SAM" id="MobiDB-lite"/>
    </source>
</evidence>
<organism evidence="9 10">
    <name type="scientific">Aeromicrobium panaciterrae</name>
    <dbReference type="NCBI Taxonomy" id="363861"/>
    <lineage>
        <taxon>Bacteria</taxon>
        <taxon>Bacillati</taxon>
        <taxon>Actinomycetota</taxon>
        <taxon>Actinomycetes</taxon>
        <taxon>Propionibacteriales</taxon>
        <taxon>Nocardioidaceae</taxon>
        <taxon>Aeromicrobium</taxon>
    </lineage>
</organism>
<dbReference type="RefSeq" id="WP_309969679.1">
    <property type="nucleotide sequence ID" value="NZ_JAVDWH010000001.1"/>
</dbReference>
<evidence type="ECO:0000256" key="3">
    <source>
        <dbReference type="ARBA" id="ARBA00022692"/>
    </source>
</evidence>
<evidence type="ECO:0000256" key="1">
    <source>
        <dbReference type="ARBA" id="ARBA00004651"/>
    </source>
</evidence>
<evidence type="ECO:0000313" key="9">
    <source>
        <dbReference type="EMBL" id="MDR7086919.1"/>
    </source>
</evidence>
<protein>
    <recommendedName>
        <fullName evidence="8">Cardiolipin synthase N-terminal domain-containing protein</fullName>
    </recommendedName>
</protein>
<keyword evidence="3 7" id="KW-0812">Transmembrane</keyword>
<accession>A0ABU1UP12</accession>
<feature type="transmembrane region" description="Helical" evidence="7">
    <location>
        <begin position="37"/>
        <end position="57"/>
    </location>
</feature>
<feature type="region of interest" description="Disordered" evidence="6">
    <location>
        <begin position="73"/>
        <end position="127"/>
    </location>
</feature>
<proteinExistence type="predicted"/>
<evidence type="ECO:0000259" key="8">
    <source>
        <dbReference type="Pfam" id="PF13396"/>
    </source>
</evidence>
<feature type="compositionally biased region" description="Basic and acidic residues" evidence="6">
    <location>
        <begin position="96"/>
        <end position="120"/>
    </location>
</feature>